<protein>
    <submittedName>
        <fullName evidence="1">Uncharacterized protein</fullName>
    </submittedName>
</protein>
<evidence type="ECO:0000313" key="1">
    <source>
        <dbReference type="EMBL" id="SCM81017.1"/>
    </source>
</evidence>
<sequence length="61" mass="7038">MNDSINKSSIDESVDMRLTRIENGLEDIKKQLSAISERMNLIDSNTISTTKTTWDKHYSVY</sequence>
<name>A0A212LU36_9FIRM</name>
<dbReference type="AlphaFoldDB" id="A0A212LU36"/>
<gene>
    <name evidence="1" type="ORF">KL86SPO_31196</name>
</gene>
<reference evidence="1" key="1">
    <citation type="submission" date="2016-08" db="EMBL/GenBank/DDBJ databases">
        <authorList>
            <person name="Seilhamer J.J."/>
        </authorList>
    </citation>
    <scope>NUCLEOTIDE SEQUENCE</scope>
    <source>
        <strain evidence="1">86</strain>
    </source>
</reference>
<accession>A0A212LU36</accession>
<organism evidence="1">
    <name type="scientific">uncultured Sporomusa sp</name>
    <dbReference type="NCBI Taxonomy" id="307249"/>
    <lineage>
        <taxon>Bacteria</taxon>
        <taxon>Bacillati</taxon>
        <taxon>Bacillota</taxon>
        <taxon>Negativicutes</taxon>
        <taxon>Selenomonadales</taxon>
        <taxon>Sporomusaceae</taxon>
        <taxon>Sporomusa</taxon>
        <taxon>environmental samples</taxon>
    </lineage>
</organism>
<proteinExistence type="predicted"/>
<dbReference type="EMBL" id="FMJE01000003">
    <property type="protein sequence ID" value="SCM81017.1"/>
    <property type="molecule type" value="Genomic_DNA"/>
</dbReference>